<dbReference type="InterPro" id="IPR036397">
    <property type="entry name" value="RNaseH_sf"/>
</dbReference>
<dbReference type="SUPFAM" id="SSF46689">
    <property type="entry name" value="Homeodomain-like"/>
    <property type="match status" value="1"/>
</dbReference>
<dbReference type="NCBIfam" id="NF033516">
    <property type="entry name" value="transpos_IS3"/>
    <property type="match status" value="1"/>
</dbReference>
<dbReference type="PATRIC" id="fig|321967.11.peg.1968"/>
<comment type="function">
    <text evidence="1">Involved in the transposition of the insertion sequence.</text>
</comment>
<dbReference type="GO" id="GO:0003677">
    <property type="term" value="F:DNA binding"/>
    <property type="evidence" value="ECO:0007669"/>
    <property type="project" value="InterPro"/>
</dbReference>
<feature type="domain" description="Integrase catalytic" evidence="2">
    <location>
        <begin position="384"/>
        <end position="548"/>
    </location>
</feature>
<name>Q036W0_LACP3</name>
<dbReference type="InterPro" id="IPR009057">
    <property type="entry name" value="Homeodomain-like_sf"/>
</dbReference>
<dbReference type="Gene3D" id="1.10.10.60">
    <property type="entry name" value="Homeodomain-like"/>
    <property type="match status" value="1"/>
</dbReference>
<evidence type="ECO:0000256" key="1">
    <source>
        <dbReference type="ARBA" id="ARBA00002286"/>
    </source>
</evidence>
<dbReference type="Pfam" id="PF13276">
    <property type="entry name" value="HTH_21"/>
    <property type="match status" value="1"/>
</dbReference>
<dbReference type="PANTHER" id="PTHR46889">
    <property type="entry name" value="TRANSPOSASE INSF FOR INSERTION SEQUENCE IS3B-RELATED"/>
    <property type="match status" value="1"/>
</dbReference>
<dbReference type="HOGENOM" id="CLU_027402_27_5_9"/>
<dbReference type="InterPro" id="IPR002514">
    <property type="entry name" value="Transposase_8"/>
</dbReference>
<dbReference type="SUPFAM" id="SSF53098">
    <property type="entry name" value="Ribonuclease H-like"/>
    <property type="match status" value="1"/>
</dbReference>
<reference evidence="3 4" key="1">
    <citation type="journal article" date="2006" name="Proc. Natl. Acad. Sci. U.S.A.">
        <title>Comparative genomics of the lactic acid bacteria.</title>
        <authorList>
            <person name="Makarova K."/>
            <person name="Slesarev A."/>
            <person name="Wolf Y."/>
            <person name="Sorokin A."/>
            <person name="Mirkin B."/>
            <person name="Koonin E."/>
            <person name="Pavlov A."/>
            <person name="Pavlova N."/>
            <person name="Karamychev V."/>
            <person name="Polouchine N."/>
            <person name="Shakhova V."/>
            <person name="Grigoriev I."/>
            <person name="Lou Y."/>
            <person name="Rohksar D."/>
            <person name="Lucas S."/>
            <person name="Huang K."/>
            <person name="Goodstein D.M."/>
            <person name="Hawkins T."/>
            <person name="Plengvidhya V."/>
            <person name="Welker D."/>
            <person name="Hughes J."/>
            <person name="Goh Y."/>
            <person name="Benson A."/>
            <person name="Baldwin K."/>
            <person name="Lee J.H."/>
            <person name="Diaz-Muniz I."/>
            <person name="Dosti B."/>
            <person name="Smeianov V."/>
            <person name="Wechter W."/>
            <person name="Barabote R."/>
            <person name="Lorca G."/>
            <person name="Altermann E."/>
            <person name="Barrangou R."/>
            <person name="Ganesan B."/>
            <person name="Xie Y."/>
            <person name="Rawsthorne H."/>
            <person name="Tamir D."/>
            <person name="Parker C."/>
            <person name="Breidt F."/>
            <person name="Broadbent J."/>
            <person name="Hutkins R."/>
            <person name="O'Sullivan D."/>
            <person name="Steele J."/>
            <person name="Unlu G."/>
            <person name="Saier M."/>
            <person name="Klaenhammer T."/>
            <person name="Richardson P."/>
            <person name="Kozyavkin S."/>
            <person name="Weimer B."/>
            <person name="Mills D."/>
        </authorList>
    </citation>
    <scope>NUCLEOTIDE SEQUENCE [LARGE SCALE GENOMIC DNA]</scope>
    <source>
        <strain evidence="4">ATCC 334 / BCRC 17002 / CCUG 31169 / CIP 107868 / KCTC 3260 / NRRL B-441</strain>
    </source>
</reference>
<organism evidence="3 4">
    <name type="scientific">Lacticaseibacillus paracasei (strain ATCC 334 / BCRC 17002 / CCUG 31169 / CIP 107868 / KCTC 3260 / NRRL B-441)</name>
    <name type="common">Lactobacillus paracasei</name>
    <dbReference type="NCBI Taxonomy" id="321967"/>
    <lineage>
        <taxon>Bacteria</taxon>
        <taxon>Bacillati</taxon>
        <taxon>Bacillota</taxon>
        <taxon>Bacilli</taxon>
        <taxon>Lactobacillales</taxon>
        <taxon>Lactobacillaceae</taxon>
        <taxon>Lacticaseibacillus</taxon>
    </lineage>
</organism>
<gene>
    <name evidence="3" type="ordered locus">LSEI_2005</name>
</gene>
<dbReference type="EMBL" id="CP000423">
    <property type="protein sequence ID" value="ABJ70762.1"/>
    <property type="molecule type" value="Genomic_DNA"/>
</dbReference>
<dbReference type="PaxDb" id="321967-LSEI_2005"/>
<dbReference type="InterPro" id="IPR025948">
    <property type="entry name" value="HTH-like_dom"/>
</dbReference>
<dbReference type="Pfam" id="PF13333">
    <property type="entry name" value="rve_2"/>
    <property type="match status" value="1"/>
</dbReference>
<dbReference type="InterPro" id="IPR050900">
    <property type="entry name" value="Transposase_IS3/IS150/IS904"/>
</dbReference>
<dbReference type="KEGG" id="lca:LSEI_2005"/>
<accession>Q036W0</accession>
<dbReference type="PROSITE" id="PS50994">
    <property type="entry name" value="INTEGRASE"/>
    <property type="match status" value="1"/>
</dbReference>
<evidence type="ECO:0000259" key="2">
    <source>
        <dbReference type="PROSITE" id="PS50994"/>
    </source>
</evidence>
<evidence type="ECO:0000313" key="3">
    <source>
        <dbReference type="EMBL" id="ABJ70762.1"/>
    </source>
</evidence>
<dbReference type="Proteomes" id="UP000001651">
    <property type="component" value="Chromosome"/>
</dbReference>
<dbReference type="Pfam" id="PF01527">
    <property type="entry name" value="HTH_Tnp_1"/>
    <property type="match status" value="1"/>
</dbReference>
<protein>
    <submittedName>
        <fullName evidence="3">Transposase</fullName>
    </submittedName>
</protein>
<dbReference type="GO" id="GO:0006313">
    <property type="term" value="P:DNA transposition"/>
    <property type="evidence" value="ECO:0007669"/>
    <property type="project" value="InterPro"/>
</dbReference>
<keyword evidence="4" id="KW-1185">Reference proteome</keyword>
<dbReference type="InterPro" id="IPR012337">
    <property type="entry name" value="RNaseH-like_sf"/>
</dbReference>
<sequence>MYRIFIVKNGHKMQGGATLLERHFGRADKFLDLGYDVIMYSKAAKKRAIELFYQYHRSWSAVVRELGYPSLGALKRWIIDYEQDAKNALDESPRKRKSKYSDVQRQTAVDHFFEHGQFITKTVRALGYPSRQLLREWLLTDPRYDISLRSRTVMVKPATPADVKAKAVEALYQREVPARKIAENFGVSRETLYAWKRDALGENFPAKQTPSLSNEEKNQANITPEVSDLQVRITELELQNDILLQVNALLKKDLGINQLNLTNREKVQVIDALRDRYSLNTLRNALRLSKSSYFYQRDAIAKGDKYKAVRPRLKIIFEQNYKSYGYRRMKMELDDEGIQLSEKVIRRLMAEEGLKVTITRCRKYSSYAGEITPAVANILDRDFQSEVPNQKLVTDITEFSIQAGKVYLSPLIDCFDGQITSWTIGTSPNAELVNTMLSTAAKVLPASEKTIVHSDRGAHYRWSGWIELMDEFGFTRSMSKKGSTPDNAQSESFFGHLKTEFFYNRSWLGKSIDDFTQALNEYIEWYNTKRRKKVLGGKSPQEYRQSKVA</sequence>
<dbReference type="GO" id="GO:0015074">
    <property type="term" value="P:DNA integration"/>
    <property type="evidence" value="ECO:0007669"/>
    <property type="project" value="InterPro"/>
</dbReference>
<dbReference type="Pfam" id="PF00665">
    <property type="entry name" value="rve"/>
    <property type="match status" value="1"/>
</dbReference>
<dbReference type="InterPro" id="IPR048020">
    <property type="entry name" value="Transpos_IS3"/>
</dbReference>
<dbReference type="AlphaFoldDB" id="Q036W0"/>
<dbReference type="InterPro" id="IPR001584">
    <property type="entry name" value="Integrase_cat-core"/>
</dbReference>
<dbReference type="Gene3D" id="3.30.420.10">
    <property type="entry name" value="Ribonuclease H-like superfamily/Ribonuclease H"/>
    <property type="match status" value="1"/>
</dbReference>
<proteinExistence type="predicted"/>
<dbReference type="PANTHER" id="PTHR46889:SF4">
    <property type="entry name" value="TRANSPOSASE INSO FOR INSERTION SEQUENCE ELEMENT IS911B-RELATED"/>
    <property type="match status" value="1"/>
</dbReference>
<evidence type="ECO:0000313" key="4">
    <source>
        <dbReference type="Proteomes" id="UP000001651"/>
    </source>
</evidence>
<dbReference type="GO" id="GO:0004803">
    <property type="term" value="F:transposase activity"/>
    <property type="evidence" value="ECO:0007669"/>
    <property type="project" value="InterPro"/>
</dbReference>